<dbReference type="EMBL" id="GBHO01038502">
    <property type="protein sequence ID" value="JAG05102.1"/>
    <property type="molecule type" value="Transcribed_RNA"/>
</dbReference>
<evidence type="ECO:0000256" key="5">
    <source>
        <dbReference type="ARBA" id="ARBA00022759"/>
    </source>
</evidence>
<sequence>MLQYLHLQHFSIVIFFVMDNTIKHINYKHRCINEPTDILSFPKYFPRTPGEPLELSSNPTLGTLYVSIPYCYNSNYTCWDIKGKVPLDYILTVTILHGMLHLIGYHHYTDHQIYIMKSKKLKILQYLVDNKIINDKCIQLARSIYIYPDTDIDETIDIGPTAVLPLLPIHQYFTTNRDVSSSPYPIHDKSSRISYIKLPFYLKR</sequence>
<dbReference type="InterPro" id="IPR020549">
    <property type="entry name" value="YbeY_CS"/>
</dbReference>
<keyword evidence="3" id="KW-0540">Nuclease</keyword>
<gene>
    <name evidence="8" type="ORF">CM83_4958</name>
</gene>
<dbReference type="InterPro" id="IPR023091">
    <property type="entry name" value="MetalPrtase_cat_dom_sf_prd"/>
</dbReference>
<dbReference type="Gene3D" id="3.40.390.30">
    <property type="entry name" value="Metalloproteases ('zincins'), catalytic domain"/>
    <property type="match status" value="1"/>
</dbReference>
<evidence type="ECO:0000313" key="8">
    <source>
        <dbReference type="EMBL" id="JAG05102.1"/>
    </source>
</evidence>
<dbReference type="GO" id="GO:0006364">
    <property type="term" value="P:rRNA processing"/>
    <property type="evidence" value="ECO:0007669"/>
    <property type="project" value="InterPro"/>
</dbReference>
<keyword evidence="7" id="KW-0862">Zinc</keyword>
<evidence type="ECO:0000256" key="7">
    <source>
        <dbReference type="ARBA" id="ARBA00022833"/>
    </source>
</evidence>
<reference evidence="8" key="2">
    <citation type="submission" date="2014-07" db="EMBL/GenBank/DDBJ databases">
        <authorList>
            <person name="Hull J."/>
        </authorList>
    </citation>
    <scope>NUCLEOTIDE SEQUENCE</scope>
</reference>
<name>A0A0A9W9K8_LYGHE</name>
<protein>
    <submittedName>
        <fullName evidence="8">Putative rRNA maturation factor</fullName>
    </submittedName>
</protein>
<dbReference type="GO" id="GO:0004519">
    <property type="term" value="F:endonuclease activity"/>
    <property type="evidence" value="ECO:0007669"/>
    <property type="project" value="UniProtKB-KW"/>
</dbReference>
<keyword evidence="4" id="KW-0479">Metal-binding</keyword>
<reference evidence="8" key="1">
    <citation type="journal article" date="2014" name="PLoS ONE">
        <title>Transcriptome-Based Identification of ABC Transporters in the Western Tarnished Plant Bug Lygus hesperus.</title>
        <authorList>
            <person name="Hull J.J."/>
            <person name="Chaney K."/>
            <person name="Geib S.M."/>
            <person name="Fabrick J.A."/>
            <person name="Brent C.S."/>
            <person name="Walsh D."/>
            <person name="Lavine L.C."/>
        </authorList>
    </citation>
    <scope>NUCLEOTIDE SEQUENCE</scope>
</reference>
<dbReference type="Pfam" id="PF02130">
    <property type="entry name" value="YbeY"/>
    <property type="match status" value="1"/>
</dbReference>
<comment type="similarity">
    <text evidence="2">Belongs to the endoribonuclease YbeY family.</text>
</comment>
<accession>A0A0A9W9K8</accession>
<keyword evidence="5" id="KW-0255">Endonuclease</keyword>
<dbReference type="NCBIfam" id="TIGR00043">
    <property type="entry name" value="rRNA maturation RNase YbeY"/>
    <property type="match status" value="1"/>
</dbReference>
<keyword evidence="6" id="KW-0378">Hydrolase</keyword>
<organism evidence="8">
    <name type="scientific">Lygus hesperus</name>
    <name type="common">Western plant bug</name>
    <dbReference type="NCBI Taxonomy" id="30085"/>
    <lineage>
        <taxon>Eukaryota</taxon>
        <taxon>Metazoa</taxon>
        <taxon>Ecdysozoa</taxon>
        <taxon>Arthropoda</taxon>
        <taxon>Hexapoda</taxon>
        <taxon>Insecta</taxon>
        <taxon>Pterygota</taxon>
        <taxon>Neoptera</taxon>
        <taxon>Paraneoptera</taxon>
        <taxon>Hemiptera</taxon>
        <taxon>Heteroptera</taxon>
        <taxon>Panheteroptera</taxon>
        <taxon>Cimicomorpha</taxon>
        <taxon>Miridae</taxon>
        <taxon>Mirini</taxon>
        <taxon>Lygus</taxon>
    </lineage>
</organism>
<comment type="cofactor">
    <cofactor evidence="1">
        <name>Zn(2+)</name>
        <dbReference type="ChEBI" id="CHEBI:29105"/>
    </cofactor>
</comment>
<dbReference type="GO" id="GO:0004222">
    <property type="term" value="F:metalloendopeptidase activity"/>
    <property type="evidence" value="ECO:0007669"/>
    <property type="project" value="InterPro"/>
</dbReference>
<evidence type="ECO:0000256" key="1">
    <source>
        <dbReference type="ARBA" id="ARBA00001947"/>
    </source>
</evidence>
<dbReference type="HAMAP" id="MF_00009">
    <property type="entry name" value="Endoribonucl_YbeY"/>
    <property type="match status" value="1"/>
</dbReference>
<dbReference type="GO" id="GO:0046872">
    <property type="term" value="F:metal ion binding"/>
    <property type="evidence" value="ECO:0007669"/>
    <property type="project" value="UniProtKB-KW"/>
</dbReference>
<proteinExistence type="inferred from homology"/>
<dbReference type="AlphaFoldDB" id="A0A0A9W9K8"/>
<dbReference type="PROSITE" id="PS01306">
    <property type="entry name" value="UPF0054"/>
    <property type="match status" value="1"/>
</dbReference>
<dbReference type="InterPro" id="IPR002036">
    <property type="entry name" value="YbeY"/>
</dbReference>
<evidence type="ECO:0000256" key="2">
    <source>
        <dbReference type="ARBA" id="ARBA00010875"/>
    </source>
</evidence>
<evidence type="ECO:0000256" key="6">
    <source>
        <dbReference type="ARBA" id="ARBA00022801"/>
    </source>
</evidence>
<evidence type="ECO:0000256" key="3">
    <source>
        <dbReference type="ARBA" id="ARBA00022722"/>
    </source>
</evidence>
<evidence type="ECO:0000256" key="4">
    <source>
        <dbReference type="ARBA" id="ARBA00022723"/>
    </source>
</evidence>
<dbReference type="SUPFAM" id="SSF55486">
    <property type="entry name" value="Metalloproteases ('zincins'), catalytic domain"/>
    <property type="match status" value="1"/>
</dbReference>